<dbReference type="Proteomes" id="UP001205740">
    <property type="component" value="Unassembled WGS sequence"/>
</dbReference>
<dbReference type="RefSeq" id="WP_253654473.1">
    <property type="nucleotide sequence ID" value="NZ_BAAAOE010000003.1"/>
</dbReference>
<gene>
    <name evidence="2" type="ORF">LX12_002106</name>
</gene>
<keyword evidence="1" id="KW-0812">Transmembrane</keyword>
<keyword evidence="1" id="KW-0472">Membrane</keyword>
<evidence type="ECO:0000256" key="1">
    <source>
        <dbReference type="SAM" id="Phobius"/>
    </source>
</evidence>
<accession>A0ABT1H109</accession>
<dbReference type="EMBL" id="JAMTCG010000003">
    <property type="protein sequence ID" value="MCP2160919.1"/>
    <property type="molecule type" value="Genomic_DNA"/>
</dbReference>
<dbReference type="Pfam" id="PF10969">
    <property type="entry name" value="DUF2771"/>
    <property type="match status" value="1"/>
</dbReference>
<organism evidence="2 3">
    <name type="scientific">Williamsia serinedens</name>
    <dbReference type="NCBI Taxonomy" id="391736"/>
    <lineage>
        <taxon>Bacteria</taxon>
        <taxon>Bacillati</taxon>
        <taxon>Actinomycetota</taxon>
        <taxon>Actinomycetes</taxon>
        <taxon>Mycobacteriales</taxon>
        <taxon>Nocardiaceae</taxon>
        <taxon>Williamsia</taxon>
    </lineage>
</organism>
<reference evidence="2 3" key="1">
    <citation type="submission" date="2022-06" db="EMBL/GenBank/DDBJ databases">
        <title>Genomic Encyclopedia of Archaeal and Bacterial Type Strains, Phase II (KMG-II): from individual species to whole genera.</title>
        <authorList>
            <person name="Goeker M."/>
        </authorList>
    </citation>
    <scope>NUCLEOTIDE SEQUENCE [LARGE SCALE GENOMIC DNA]</scope>
    <source>
        <strain evidence="2 3">DSM 45037</strain>
    </source>
</reference>
<comment type="caution">
    <text evidence="2">The sequence shown here is derived from an EMBL/GenBank/DDBJ whole genome shotgun (WGS) entry which is preliminary data.</text>
</comment>
<keyword evidence="3" id="KW-1185">Reference proteome</keyword>
<dbReference type="InterPro" id="IPR024495">
    <property type="entry name" value="DUF2771"/>
</dbReference>
<evidence type="ECO:0000313" key="3">
    <source>
        <dbReference type="Proteomes" id="UP001205740"/>
    </source>
</evidence>
<evidence type="ECO:0008006" key="4">
    <source>
        <dbReference type="Google" id="ProtNLM"/>
    </source>
</evidence>
<feature type="transmembrane region" description="Helical" evidence="1">
    <location>
        <begin position="12"/>
        <end position="33"/>
    </location>
</feature>
<proteinExistence type="predicted"/>
<name>A0ABT1H109_9NOCA</name>
<evidence type="ECO:0000313" key="2">
    <source>
        <dbReference type="EMBL" id="MCP2160919.1"/>
    </source>
</evidence>
<sequence length="179" mass="19043">MGSLTRGEKKFGLIAAAVILVAALVVVGSVYLLTRDGFDEKPYVQATTGKRLVTVEPTIFCGIDLSDCEQGEPGTFAKKLPVPAGQSVLVSVSKEIASAPWVLTLEYLTPRGFEQRPPQFFAPNEKFSFTARSTPDAVLSTVEVRLPSSRVDTSGAPITRAFWSISTLPPGTKVPAGAS</sequence>
<keyword evidence="1" id="KW-1133">Transmembrane helix</keyword>
<protein>
    <recommendedName>
        <fullName evidence="4">DUF2771 domain-containing protein</fullName>
    </recommendedName>
</protein>